<dbReference type="OrthoDB" id="25620at2759"/>
<evidence type="ECO:0000313" key="3">
    <source>
        <dbReference type="EMBL" id="KJY00334.1"/>
    </source>
</evidence>
<keyword evidence="4" id="KW-1185">Reference proteome</keyword>
<dbReference type="CDD" id="cd18186">
    <property type="entry name" value="BTB_POZ_ZBTB_KLHL-like"/>
    <property type="match status" value="1"/>
</dbReference>
<evidence type="ECO:0000256" key="1">
    <source>
        <dbReference type="SAM" id="MobiDB-lite"/>
    </source>
</evidence>
<sequence length="159" mass="18338">MKMSDAGRWRFQLIARGCQNYISHASVYLCLKVYHSDESSEHPHDIDTPSVCSQQPPPQRHAGTINENDETRRQEDMAQIRLSDFDNEQYSDVTIKVYAGVDDQSDCRTFHCHKLVLGQESDFFEKAFNKKSRFADANSDVYKVFEEDLDGMQVYLEGS</sequence>
<dbReference type="SUPFAM" id="SSF54695">
    <property type="entry name" value="POZ domain"/>
    <property type="match status" value="1"/>
</dbReference>
<organism evidence="3 4">
    <name type="scientific">Zymoseptoria brevis</name>
    <dbReference type="NCBI Taxonomy" id="1047168"/>
    <lineage>
        <taxon>Eukaryota</taxon>
        <taxon>Fungi</taxon>
        <taxon>Dikarya</taxon>
        <taxon>Ascomycota</taxon>
        <taxon>Pezizomycotina</taxon>
        <taxon>Dothideomycetes</taxon>
        <taxon>Dothideomycetidae</taxon>
        <taxon>Mycosphaerellales</taxon>
        <taxon>Mycosphaerellaceae</taxon>
        <taxon>Zymoseptoria</taxon>
    </lineage>
</organism>
<dbReference type="Proteomes" id="UP000033647">
    <property type="component" value="Unassembled WGS sequence"/>
</dbReference>
<feature type="region of interest" description="Disordered" evidence="1">
    <location>
        <begin position="41"/>
        <end position="72"/>
    </location>
</feature>
<proteinExistence type="predicted"/>
<reference evidence="3 4" key="1">
    <citation type="submission" date="2015-03" db="EMBL/GenBank/DDBJ databases">
        <title>RNA-seq based gene annotation and comparative genomics of four Zymoseptoria species reveal species-specific pathogenicity related genes and transposable element activity.</title>
        <authorList>
            <person name="Grandaubert J."/>
            <person name="Bhattacharyya A."/>
            <person name="Stukenbrock E.H."/>
        </authorList>
    </citation>
    <scope>NUCLEOTIDE SEQUENCE [LARGE SCALE GENOMIC DNA]</scope>
    <source>
        <strain evidence="3 4">Zb18110</strain>
    </source>
</reference>
<dbReference type="InterPro" id="IPR011333">
    <property type="entry name" value="SKP1/BTB/POZ_sf"/>
</dbReference>
<dbReference type="InterPro" id="IPR000210">
    <property type="entry name" value="BTB/POZ_dom"/>
</dbReference>
<dbReference type="Gene3D" id="3.30.710.10">
    <property type="entry name" value="Potassium Channel Kv1.1, Chain A"/>
    <property type="match status" value="1"/>
</dbReference>
<comment type="caution">
    <text evidence="3">The sequence shown here is derived from an EMBL/GenBank/DDBJ whole genome shotgun (WGS) entry which is preliminary data.</text>
</comment>
<accession>A0A0F4GSV5</accession>
<dbReference type="AlphaFoldDB" id="A0A0F4GSV5"/>
<evidence type="ECO:0000259" key="2">
    <source>
        <dbReference type="PROSITE" id="PS50097"/>
    </source>
</evidence>
<feature type="domain" description="BTB" evidence="2">
    <location>
        <begin position="91"/>
        <end position="159"/>
    </location>
</feature>
<gene>
    <name evidence="3" type="ORF">TI39_contig336g00017</name>
</gene>
<dbReference type="Pfam" id="PF00651">
    <property type="entry name" value="BTB"/>
    <property type="match status" value="1"/>
</dbReference>
<name>A0A0F4GSV5_9PEZI</name>
<dbReference type="PROSITE" id="PS50097">
    <property type="entry name" value="BTB"/>
    <property type="match status" value="1"/>
</dbReference>
<dbReference type="EMBL" id="LAFY01000328">
    <property type="protein sequence ID" value="KJY00334.1"/>
    <property type="molecule type" value="Genomic_DNA"/>
</dbReference>
<evidence type="ECO:0000313" key="4">
    <source>
        <dbReference type="Proteomes" id="UP000033647"/>
    </source>
</evidence>
<protein>
    <recommendedName>
        <fullName evidence="2">BTB domain-containing protein</fullName>
    </recommendedName>
</protein>